<reference evidence="1 2" key="2">
    <citation type="journal article" date="2002" name="Nature">
        <title>Complete genome sequence of the model actinomycete Streptomyces coelicolor A3(2).</title>
        <authorList>
            <person name="Bentley S.D."/>
            <person name="Chater K.F."/>
            <person name="Cerdeno-Tarraga A.M."/>
            <person name="Challis G.L."/>
            <person name="Thomson N.R."/>
            <person name="James K.D."/>
            <person name="Harris D.E."/>
            <person name="Quail M.A."/>
            <person name="Kieser H."/>
            <person name="Harper D."/>
            <person name="Bateman A."/>
            <person name="Brown S."/>
            <person name="Chandra G."/>
            <person name="Chen C.W."/>
            <person name="Collins M."/>
            <person name="Cronin A."/>
            <person name="Fraser A."/>
            <person name="Goble A."/>
            <person name="Hidalgo J."/>
            <person name="Hornsby T."/>
            <person name="Howarth S."/>
            <person name="Huang C.H."/>
            <person name="Kieser T."/>
            <person name="Larke L."/>
            <person name="Murphy L."/>
            <person name="Oliver K."/>
            <person name="O'Neil S."/>
            <person name="Rabbinowitsch E."/>
            <person name="Rajandream M.A."/>
            <person name="Rutherford K."/>
            <person name="Rutter S."/>
            <person name="Seeger K."/>
            <person name="Saunders D."/>
            <person name="Sharp S."/>
            <person name="Squares R."/>
            <person name="Squares S."/>
            <person name="Taylor K."/>
            <person name="Warren T."/>
            <person name="Wietzorrek A."/>
            <person name="Woodward J."/>
            <person name="Barrell B.G."/>
            <person name="Parkhill J."/>
            <person name="Hopwood D.A."/>
        </authorList>
    </citation>
    <scope>NUCLEOTIDE SEQUENCE [LARGE SCALE GENOMIC DNA]</scope>
    <source>
        <strain evidence="2">ATCC BAA-471 / A3(2) / M145</strain>
    </source>
</reference>
<keyword evidence="2" id="KW-1185">Reference proteome</keyword>
<organism evidence="1 2">
    <name type="scientific">Streptomyces coelicolor (strain ATCC BAA-471 / A3(2) / M145)</name>
    <dbReference type="NCBI Taxonomy" id="100226"/>
    <lineage>
        <taxon>Bacteria</taxon>
        <taxon>Bacillati</taxon>
        <taxon>Actinomycetota</taxon>
        <taxon>Actinomycetes</taxon>
        <taxon>Kitasatosporales</taxon>
        <taxon>Streptomycetaceae</taxon>
        <taxon>Streptomyces</taxon>
        <taxon>Streptomyces albidoflavus group</taxon>
    </lineage>
</organism>
<accession>Q9EWM5</accession>
<dbReference type="AlphaFoldDB" id="Q9EWM5"/>
<dbReference type="KEGG" id="sco:SCO7764"/>
<dbReference type="InParanoid" id="Q9EWM5"/>
<dbReference type="PaxDb" id="100226-SCO7764"/>
<dbReference type="EMBL" id="AL645882">
    <property type="protein sequence ID" value="CAC14492.1"/>
    <property type="molecule type" value="Genomic_DNA"/>
</dbReference>
<dbReference type="Proteomes" id="UP000001973">
    <property type="component" value="Chromosome"/>
</dbReference>
<sequence>MPLGRGHGNADSPRAVLPSDDAAVVDAVAVGASEPRRSSSFGAWSAAWVVVSTSDATPGAGDPPVPVAGVLPLAVAPRHRWGAGGLGRVLGLLFVHRTLSPAP</sequence>
<evidence type="ECO:0000313" key="2">
    <source>
        <dbReference type="Proteomes" id="UP000001973"/>
    </source>
</evidence>
<gene>
    <name evidence="1" type="ordered locus">SCO7764</name>
    <name evidence="1" type="ORF">SC5E9.12</name>
</gene>
<protein>
    <submittedName>
        <fullName evidence="1">Uncharacterized protein</fullName>
    </submittedName>
</protein>
<proteinExistence type="predicted"/>
<dbReference type="HOGENOM" id="CLU_2262160_0_0_11"/>
<evidence type="ECO:0000313" key="1">
    <source>
        <dbReference type="EMBL" id="CAC14492.1"/>
    </source>
</evidence>
<reference evidence="1 2" key="1">
    <citation type="journal article" date="1996" name="Mol. Microbiol.">
        <title>A set of ordered cosmids and a detailed genetic and physical map for the 8 Mb Streptomyces coelicolor A3(2) chromosome.</title>
        <authorList>
            <person name="Redenbach M."/>
            <person name="Kieser H.M."/>
            <person name="Denapaite D."/>
            <person name="Eichner A."/>
            <person name="Cullum J."/>
            <person name="Kinashi H."/>
            <person name="Hopwood D.A."/>
        </authorList>
    </citation>
    <scope>NUCLEOTIDE SEQUENCE [LARGE SCALE GENOMIC DNA]</scope>
    <source>
        <strain evidence="2">ATCC BAA-471 / A3(2) / M145</strain>
    </source>
</reference>
<dbReference type="EMBL" id="AL939132">
    <property type="protein sequence ID" value="CAC14492.1"/>
    <property type="molecule type" value="Genomic_DNA"/>
</dbReference>
<name>Q9EWM5_STRCO</name>